<accession>A0A4S4D955</accession>
<dbReference type="PROSITE" id="PS50244">
    <property type="entry name" value="S5A_REDUCTASE"/>
    <property type="match status" value="1"/>
</dbReference>
<evidence type="ECO:0000256" key="5">
    <source>
        <dbReference type="ARBA" id="ARBA00023136"/>
    </source>
</evidence>
<keyword evidence="3 6" id="KW-0812">Transmembrane</keyword>
<dbReference type="PANTHER" id="PTHR10556">
    <property type="entry name" value="3-OXO-5-ALPHA-STEROID 4-DEHYDROGENASE"/>
    <property type="match status" value="1"/>
</dbReference>
<feature type="transmembrane region" description="Helical" evidence="6">
    <location>
        <begin position="43"/>
        <end position="65"/>
    </location>
</feature>
<protein>
    <recommendedName>
        <fullName evidence="7">3-oxo-5-alpha-steroid 4-dehydrogenase C-terminal domain-containing protein</fullName>
    </recommendedName>
</protein>
<gene>
    <name evidence="8" type="ORF">TEA_017925</name>
</gene>
<reference evidence="8 9" key="1">
    <citation type="journal article" date="2018" name="Proc. Natl. Acad. Sci. U.S.A.">
        <title>Draft genome sequence of Camellia sinensis var. sinensis provides insights into the evolution of the tea genome and tea quality.</title>
        <authorList>
            <person name="Wei C."/>
            <person name="Yang H."/>
            <person name="Wang S."/>
            <person name="Zhao J."/>
            <person name="Liu C."/>
            <person name="Gao L."/>
            <person name="Xia E."/>
            <person name="Lu Y."/>
            <person name="Tai Y."/>
            <person name="She G."/>
            <person name="Sun J."/>
            <person name="Cao H."/>
            <person name="Tong W."/>
            <person name="Gao Q."/>
            <person name="Li Y."/>
            <person name="Deng W."/>
            <person name="Jiang X."/>
            <person name="Wang W."/>
            <person name="Chen Q."/>
            <person name="Zhang S."/>
            <person name="Li H."/>
            <person name="Wu J."/>
            <person name="Wang P."/>
            <person name="Li P."/>
            <person name="Shi C."/>
            <person name="Zheng F."/>
            <person name="Jian J."/>
            <person name="Huang B."/>
            <person name="Shan D."/>
            <person name="Shi M."/>
            <person name="Fang C."/>
            <person name="Yue Y."/>
            <person name="Li F."/>
            <person name="Li D."/>
            <person name="Wei S."/>
            <person name="Han B."/>
            <person name="Jiang C."/>
            <person name="Yin Y."/>
            <person name="Xia T."/>
            <person name="Zhang Z."/>
            <person name="Bennetzen J.L."/>
            <person name="Zhao S."/>
            <person name="Wan X."/>
        </authorList>
    </citation>
    <scope>NUCLEOTIDE SEQUENCE [LARGE SCALE GENOMIC DNA]</scope>
    <source>
        <strain evidence="9">cv. Shuchazao</strain>
        <tissue evidence="8">Leaf</tissue>
    </source>
</reference>
<comment type="caution">
    <text evidence="8">The sequence shown here is derived from an EMBL/GenBank/DDBJ whole genome shotgun (WGS) entry which is preliminary data.</text>
</comment>
<dbReference type="Gene3D" id="1.20.120.1630">
    <property type="match status" value="1"/>
</dbReference>
<dbReference type="GO" id="GO:0016627">
    <property type="term" value="F:oxidoreductase activity, acting on the CH-CH group of donors"/>
    <property type="evidence" value="ECO:0007669"/>
    <property type="project" value="InterPro"/>
</dbReference>
<sequence length="298" mass="33874">MGCLIDVFPIHTQNLRGQRERQRGMETIAMAEKSFVYEQPDSVIMRAMPLITLFAVSLLGFSEIIGKHLQYSKFWNVNSNSQSMSKKQQKQIKLSSKTGMLMFYAPAFLAGAASFFLFPDGGLRFLLLKLALTIHFFKRVFEVLFVHKYSGGVVLDSAILVSVAYFMSTASMIYVQHLTEGYPEPLIDLKYLGVVIFIVGISGNFYHHYLLSKLREKGDKGYKLPKGGLFHLVICPHYLFEILAFLGIFLISQTLLSFSCALGSALYLAARSYVTRKWYLSKFENFPREVKALVPYVF</sequence>
<dbReference type="InterPro" id="IPR001104">
    <property type="entry name" value="3-oxo-5_a-steroid_4-DH_C"/>
</dbReference>
<evidence type="ECO:0000256" key="1">
    <source>
        <dbReference type="ARBA" id="ARBA00004141"/>
    </source>
</evidence>
<keyword evidence="9" id="KW-1185">Reference proteome</keyword>
<dbReference type="GO" id="GO:0006629">
    <property type="term" value="P:lipid metabolic process"/>
    <property type="evidence" value="ECO:0007669"/>
    <property type="project" value="InterPro"/>
</dbReference>
<feature type="domain" description="3-oxo-5-alpha-steroid 4-dehydrogenase C-terminal" evidence="7">
    <location>
        <begin position="174"/>
        <end position="298"/>
    </location>
</feature>
<feature type="transmembrane region" description="Helical" evidence="6">
    <location>
        <begin position="99"/>
        <end position="117"/>
    </location>
</feature>
<dbReference type="Proteomes" id="UP000306102">
    <property type="component" value="Unassembled WGS sequence"/>
</dbReference>
<comment type="subcellular location">
    <subcellularLocation>
        <location evidence="1">Membrane</location>
        <topology evidence="1">Multi-pass membrane protein</topology>
    </subcellularLocation>
</comment>
<dbReference type="GO" id="GO:0016020">
    <property type="term" value="C:membrane"/>
    <property type="evidence" value="ECO:0007669"/>
    <property type="project" value="UniProtKB-SubCell"/>
</dbReference>
<dbReference type="EMBL" id="SDRB02012085">
    <property type="protein sequence ID" value="THF99010.1"/>
    <property type="molecule type" value="Genomic_DNA"/>
</dbReference>
<dbReference type="PANTHER" id="PTHR10556:SF54">
    <property type="entry name" value="VERY-LONG-CHAIN ENOYL-COA REDUCTASE-LIKE"/>
    <property type="match status" value="1"/>
</dbReference>
<dbReference type="STRING" id="542762.A0A4S4D955"/>
<keyword evidence="5 6" id="KW-0472">Membrane</keyword>
<dbReference type="Pfam" id="PF02544">
    <property type="entry name" value="Steroid_dh"/>
    <property type="match status" value="1"/>
</dbReference>
<feature type="transmembrane region" description="Helical" evidence="6">
    <location>
        <begin position="153"/>
        <end position="177"/>
    </location>
</feature>
<dbReference type="InterPro" id="IPR039357">
    <property type="entry name" value="SRD5A/TECR"/>
</dbReference>
<evidence type="ECO:0000259" key="7">
    <source>
        <dbReference type="Pfam" id="PF02544"/>
    </source>
</evidence>
<feature type="transmembrane region" description="Helical" evidence="6">
    <location>
        <begin position="255"/>
        <end position="274"/>
    </location>
</feature>
<proteinExistence type="inferred from homology"/>
<organism evidence="8 9">
    <name type="scientific">Camellia sinensis var. sinensis</name>
    <name type="common">China tea</name>
    <dbReference type="NCBI Taxonomy" id="542762"/>
    <lineage>
        <taxon>Eukaryota</taxon>
        <taxon>Viridiplantae</taxon>
        <taxon>Streptophyta</taxon>
        <taxon>Embryophyta</taxon>
        <taxon>Tracheophyta</taxon>
        <taxon>Spermatophyta</taxon>
        <taxon>Magnoliopsida</taxon>
        <taxon>eudicotyledons</taxon>
        <taxon>Gunneridae</taxon>
        <taxon>Pentapetalae</taxon>
        <taxon>asterids</taxon>
        <taxon>Ericales</taxon>
        <taxon>Theaceae</taxon>
        <taxon>Camellia</taxon>
    </lineage>
</organism>
<evidence type="ECO:0000313" key="8">
    <source>
        <dbReference type="EMBL" id="THF99010.1"/>
    </source>
</evidence>
<dbReference type="AlphaFoldDB" id="A0A4S4D955"/>
<evidence type="ECO:0000256" key="6">
    <source>
        <dbReference type="SAM" id="Phobius"/>
    </source>
</evidence>
<feature type="transmembrane region" description="Helical" evidence="6">
    <location>
        <begin position="228"/>
        <end position="249"/>
    </location>
</feature>
<feature type="transmembrane region" description="Helical" evidence="6">
    <location>
        <begin position="189"/>
        <end position="207"/>
    </location>
</feature>
<keyword evidence="4 6" id="KW-1133">Transmembrane helix</keyword>
<dbReference type="FunFam" id="1.20.120.1630:FF:000017">
    <property type="entry name" value="3-oxo-5-alpha-steroid 4-dehydrogenase family protein"/>
    <property type="match status" value="1"/>
</dbReference>
<comment type="similarity">
    <text evidence="2">Belongs to the steroid 5-alpha reductase family.</text>
</comment>
<evidence type="ECO:0000256" key="3">
    <source>
        <dbReference type="ARBA" id="ARBA00022692"/>
    </source>
</evidence>
<evidence type="ECO:0000256" key="4">
    <source>
        <dbReference type="ARBA" id="ARBA00022989"/>
    </source>
</evidence>
<evidence type="ECO:0000313" key="9">
    <source>
        <dbReference type="Proteomes" id="UP000306102"/>
    </source>
</evidence>
<name>A0A4S4D955_CAMSN</name>
<evidence type="ECO:0000256" key="2">
    <source>
        <dbReference type="ARBA" id="ARBA00007742"/>
    </source>
</evidence>